<evidence type="ECO:0000256" key="1">
    <source>
        <dbReference type="ARBA" id="ARBA00004613"/>
    </source>
</evidence>
<dbReference type="FunFam" id="2.40.40.10:FF:000005">
    <property type="entry name" value="Barwin-related endoglucanase"/>
    <property type="match status" value="1"/>
</dbReference>
<evidence type="ECO:0000313" key="6">
    <source>
        <dbReference type="Proteomes" id="UP000593572"/>
    </source>
</evidence>
<dbReference type="SUPFAM" id="SSF50685">
    <property type="entry name" value="Barwin-like endoglucanases"/>
    <property type="match status" value="1"/>
</dbReference>
<dbReference type="InterPro" id="IPR044206">
    <property type="entry name" value="EGC1/2"/>
</dbReference>
<reference evidence="5 6" key="1">
    <citation type="journal article" date="2019" name="Genome Biol. Evol.">
        <title>Insights into the evolution of the New World diploid cottons (Gossypium, subgenus Houzingenia) based on genome sequencing.</title>
        <authorList>
            <person name="Grover C.E."/>
            <person name="Arick M.A. 2nd"/>
            <person name="Thrash A."/>
            <person name="Conover J.L."/>
            <person name="Sanders W.S."/>
            <person name="Peterson D.G."/>
            <person name="Frelichowski J.E."/>
            <person name="Scheffler J.A."/>
            <person name="Scheffler B.E."/>
            <person name="Wendel J.F."/>
        </authorList>
    </citation>
    <scope>NUCLEOTIDE SEQUENCE [LARGE SCALE GENOMIC DNA]</scope>
    <source>
        <strain evidence="5">157</strain>
        <tissue evidence="5">Leaf</tissue>
    </source>
</reference>
<dbReference type="PANTHER" id="PTHR47295">
    <property type="entry name" value="EG45-LIKE DOMAIN CONTAINING PROTEIN 1-RELATED"/>
    <property type="match status" value="1"/>
</dbReference>
<keyword evidence="2" id="KW-0964">Secreted</keyword>
<dbReference type="Proteomes" id="UP000593572">
    <property type="component" value="Unassembled WGS sequence"/>
</dbReference>
<dbReference type="CDD" id="cd22269">
    <property type="entry name" value="DPBB_EG45-like"/>
    <property type="match status" value="1"/>
</dbReference>
<evidence type="ECO:0000256" key="2">
    <source>
        <dbReference type="ARBA" id="ARBA00022525"/>
    </source>
</evidence>
<dbReference type="InterPro" id="IPR009009">
    <property type="entry name" value="RlpA-like_DPBB"/>
</dbReference>
<dbReference type="InterPro" id="IPR007112">
    <property type="entry name" value="Expansin/allergen_DPBB_dom"/>
</dbReference>
<dbReference type="PANTHER" id="PTHR47295:SF5">
    <property type="entry name" value="EG45-LIKE DOMAIN CONTAINING PROTEIN 2"/>
    <property type="match status" value="1"/>
</dbReference>
<accession>A0A7J8LMX3</accession>
<dbReference type="AlphaFoldDB" id="A0A7J8LMX3"/>
<dbReference type="GO" id="GO:0048046">
    <property type="term" value="C:apoplast"/>
    <property type="evidence" value="ECO:0007669"/>
    <property type="project" value="InterPro"/>
</dbReference>
<sequence length="159" mass="17286">MILCLTSIVHADQGKAVFFEPPYTPSACYGTQSYGNMVAGVSDALWNNGRACGKSYRVKCLGGANEAPHPCKNGNTAVVKVVDYCKAGCQGIINLSKHAFSTIADPDAGIIQVEFNEYAITLLLFTCCTSSCIWLWPTLRFCLVEGKDEKLKFSFHKCA</sequence>
<evidence type="ECO:0000259" key="4">
    <source>
        <dbReference type="PROSITE" id="PS50842"/>
    </source>
</evidence>
<proteinExistence type="predicted"/>
<organism evidence="5 6">
    <name type="scientific">Gossypium lobatum</name>
    <dbReference type="NCBI Taxonomy" id="34289"/>
    <lineage>
        <taxon>Eukaryota</taxon>
        <taxon>Viridiplantae</taxon>
        <taxon>Streptophyta</taxon>
        <taxon>Embryophyta</taxon>
        <taxon>Tracheophyta</taxon>
        <taxon>Spermatophyta</taxon>
        <taxon>Magnoliopsida</taxon>
        <taxon>eudicotyledons</taxon>
        <taxon>Gunneridae</taxon>
        <taxon>Pentapetalae</taxon>
        <taxon>rosids</taxon>
        <taxon>malvids</taxon>
        <taxon>Malvales</taxon>
        <taxon>Malvaceae</taxon>
        <taxon>Malvoideae</taxon>
        <taxon>Gossypium</taxon>
    </lineage>
</organism>
<dbReference type="Pfam" id="PF03330">
    <property type="entry name" value="DPBB_1"/>
    <property type="match status" value="1"/>
</dbReference>
<evidence type="ECO:0000313" key="5">
    <source>
        <dbReference type="EMBL" id="MBA0553804.1"/>
    </source>
</evidence>
<dbReference type="GO" id="GO:0009627">
    <property type="term" value="P:systemic acquired resistance"/>
    <property type="evidence" value="ECO:0007669"/>
    <property type="project" value="InterPro"/>
</dbReference>
<dbReference type="PROSITE" id="PS50842">
    <property type="entry name" value="EXPANSIN_EG45"/>
    <property type="match status" value="1"/>
</dbReference>
<name>A0A7J8LMX3_9ROSI</name>
<comment type="caution">
    <text evidence="5">The sequence shown here is derived from an EMBL/GenBank/DDBJ whole genome shotgun (WGS) entry which is preliminary data.</text>
</comment>
<dbReference type="Gene3D" id="2.40.40.10">
    <property type="entry name" value="RlpA-like domain"/>
    <property type="match status" value="1"/>
</dbReference>
<dbReference type="EMBL" id="JABEZX010000004">
    <property type="protein sequence ID" value="MBA0553804.1"/>
    <property type="molecule type" value="Genomic_DNA"/>
</dbReference>
<feature type="domain" description="Expansin-like EG45" evidence="4">
    <location>
        <begin position="14"/>
        <end position="115"/>
    </location>
</feature>
<dbReference type="SMART" id="SM00837">
    <property type="entry name" value="DPBB_1"/>
    <property type="match status" value="1"/>
</dbReference>
<gene>
    <name evidence="5" type="ORF">Golob_012953</name>
</gene>
<keyword evidence="6" id="KW-1185">Reference proteome</keyword>
<protein>
    <recommendedName>
        <fullName evidence="4">Expansin-like EG45 domain-containing protein</fullName>
    </recommendedName>
</protein>
<keyword evidence="3" id="KW-0732">Signal</keyword>
<comment type="subcellular location">
    <subcellularLocation>
        <location evidence="1">Secreted</location>
    </subcellularLocation>
</comment>
<evidence type="ECO:0000256" key="3">
    <source>
        <dbReference type="ARBA" id="ARBA00022729"/>
    </source>
</evidence>
<dbReference type="InterPro" id="IPR036908">
    <property type="entry name" value="RlpA-like_sf"/>
</dbReference>